<dbReference type="EMBL" id="SZUA01000001">
    <property type="protein sequence ID" value="TKR33636.1"/>
    <property type="molecule type" value="Genomic_DNA"/>
</dbReference>
<dbReference type="InterPro" id="IPR001279">
    <property type="entry name" value="Metallo-B-lactamas"/>
</dbReference>
<keyword evidence="3 8" id="KW-0378">Hydrolase</keyword>
<evidence type="ECO:0000256" key="4">
    <source>
        <dbReference type="ARBA" id="ARBA00022833"/>
    </source>
</evidence>
<proteinExistence type="inferred from homology"/>
<evidence type="ECO:0000313" key="9">
    <source>
        <dbReference type="Proteomes" id="UP000308707"/>
    </source>
</evidence>
<dbReference type="CDD" id="cd07720">
    <property type="entry name" value="OPHC2-like_MBL-fold"/>
    <property type="match status" value="1"/>
</dbReference>
<comment type="similarity">
    <text evidence="1">Belongs to the metallo-beta-lactamase superfamily.</text>
</comment>
<dbReference type="PROSITE" id="PS51257">
    <property type="entry name" value="PROKAR_LIPOPROTEIN"/>
    <property type="match status" value="1"/>
</dbReference>
<dbReference type="PANTHER" id="PTHR42978">
    <property type="entry name" value="QUORUM-QUENCHING LACTONASE YTNP-RELATED-RELATED"/>
    <property type="match status" value="1"/>
</dbReference>
<dbReference type="SUPFAM" id="SSF56281">
    <property type="entry name" value="Metallo-hydrolase/oxidoreductase"/>
    <property type="match status" value="1"/>
</dbReference>
<dbReference type="Pfam" id="PF00753">
    <property type="entry name" value="Lactamase_B"/>
    <property type="match status" value="1"/>
</dbReference>
<evidence type="ECO:0000256" key="5">
    <source>
        <dbReference type="SAM" id="MobiDB-lite"/>
    </source>
</evidence>
<evidence type="ECO:0000313" key="8">
    <source>
        <dbReference type="EMBL" id="TKR33636.1"/>
    </source>
</evidence>
<feature type="signal peptide" evidence="6">
    <location>
        <begin position="1"/>
        <end position="23"/>
    </location>
</feature>
<feature type="region of interest" description="Disordered" evidence="5">
    <location>
        <begin position="23"/>
        <end position="44"/>
    </location>
</feature>
<comment type="caution">
    <text evidence="8">The sequence shown here is derived from an EMBL/GenBank/DDBJ whole genome shotgun (WGS) entry which is preliminary data.</text>
</comment>
<feature type="chain" id="PRO_5020979981" evidence="6">
    <location>
        <begin position="24"/>
        <end position="323"/>
    </location>
</feature>
<accession>A0A4U5JWV8</accession>
<keyword evidence="2" id="KW-0479">Metal-binding</keyword>
<evidence type="ECO:0000256" key="3">
    <source>
        <dbReference type="ARBA" id="ARBA00022801"/>
    </source>
</evidence>
<gene>
    <name evidence="8" type="ORF">FCE95_04930</name>
</gene>
<dbReference type="InterPro" id="IPR036866">
    <property type="entry name" value="RibonucZ/Hydroxyglut_hydro"/>
</dbReference>
<dbReference type="OrthoDB" id="5443440at2"/>
<sequence>MKTLVLLAALTIASALTACSRQAEAPAPETPPATAPAASAPVSDNSDAKTFALGAYSAIALRDGALEFANDGKTFGVGHKPEEVAALLTGAGLPTDKLDLSLQPLLVKTADKVLLFDTGAGTNMGASGGKLPASLAAAGVDPASVTDVFISHAHGDHVGGLVGADGALAFPNATIHISSPEWAFLAGMDAETASHVAIAAHPALVAAMKPKVAAFAPGADIIPGVIKAVQIKGHTPGHSGYLIVSNQDSLLYIGDAMHHAIVSVQKPDWTIAFDSDAPAAQASREELLARSADSGQRIYAVHFPFPGVGKIERRGGGFVWVPE</sequence>
<dbReference type="Proteomes" id="UP000308707">
    <property type="component" value="Unassembled WGS sequence"/>
</dbReference>
<dbReference type="SMART" id="SM00849">
    <property type="entry name" value="Lactamase_B"/>
    <property type="match status" value="1"/>
</dbReference>
<dbReference type="GO" id="GO:0016787">
    <property type="term" value="F:hydrolase activity"/>
    <property type="evidence" value="ECO:0007669"/>
    <property type="project" value="UniProtKB-KW"/>
</dbReference>
<keyword evidence="4" id="KW-0862">Zinc</keyword>
<organism evidence="8 9">
    <name type="scientific">Luteimonas gilva</name>
    <dbReference type="NCBI Taxonomy" id="2572684"/>
    <lineage>
        <taxon>Bacteria</taxon>
        <taxon>Pseudomonadati</taxon>
        <taxon>Pseudomonadota</taxon>
        <taxon>Gammaproteobacteria</taxon>
        <taxon>Lysobacterales</taxon>
        <taxon>Lysobacteraceae</taxon>
        <taxon>Luteimonas</taxon>
    </lineage>
</organism>
<dbReference type="Gene3D" id="3.60.15.10">
    <property type="entry name" value="Ribonuclease Z/Hydroxyacylglutathione hydrolase-like"/>
    <property type="match status" value="1"/>
</dbReference>
<keyword evidence="6" id="KW-0732">Signal</keyword>
<dbReference type="GO" id="GO:0046872">
    <property type="term" value="F:metal ion binding"/>
    <property type="evidence" value="ECO:0007669"/>
    <property type="project" value="UniProtKB-KW"/>
</dbReference>
<evidence type="ECO:0000259" key="7">
    <source>
        <dbReference type="SMART" id="SM00849"/>
    </source>
</evidence>
<dbReference type="PANTHER" id="PTHR42978:SF6">
    <property type="entry name" value="QUORUM-QUENCHING LACTONASE YTNP-RELATED"/>
    <property type="match status" value="1"/>
</dbReference>
<keyword evidence="9" id="KW-1185">Reference proteome</keyword>
<dbReference type="AlphaFoldDB" id="A0A4U5JWV8"/>
<name>A0A4U5JWV8_9GAMM</name>
<feature type="domain" description="Metallo-beta-lactamase" evidence="7">
    <location>
        <begin position="101"/>
        <end position="302"/>
    </location>
</feature>
<dbReference type="InterPro" id="IPR051013">
    <property type="entry name" value="MBL_superfamily_lactonases"/>
</dbReference>
<evidence type="ECO:0000256" key="2">
    <source>
        <dbReference type="ARBA" id="ARBA00022723"/>
    </source>
</evidence>
<protein>
    <submittedName>
        <fullName evidence="8">MBL fold metallo-hydrolase</fullName>
    </submittedName>
</protein>
<evidence type="ECO:0000256" key="1">
    <source>
        <dbReference type="ARBA" id="ARBA00007749"/>
    </source>
</evidence>
<evidence type="ECO:0000256" key="6">
    <source>
        <dbReference type="SAM" id="SignalP"/>
    </source>
</evidence>
<reference evidence="8 9" key="1">
    <citation type="submission" date="2019-04" db="EMBL/GenBank/DDBJ databases">
        <title>Reference strain of H23.</title>
        <authorList>
            <person name="Luo X."/>
        </authorList>
    </citation>
    <scope>NUCLEOTIDE SEQUENCE [LARGE SCALE GENOMIC DNA]</scope>
    <source>
        <strain evidence="8 9">H23</strain>
    </source>
</reference>
<dbReference type="RefSeq" id="WP_137265843.1">
    <property type="nucleotide sequence ID" value="NZ_SZUA01000001.1"/>
</dbReference>